<keyword evidence="2" id="KW-0255">Endonuclease</keyword>
<evidence type="ECO:0000256" key="3">
    <source>
        <dbReference type="ARBA" id="ARBA00022801"/>
    </source>
</evidence>
<dbReference type="SUPFAM" id="SSF53933">
    <property type="entry name" value="Microbial ribonucleases"/>
    <property type="match status" value="2"/>
</dbReference>
<gene>
    <name evidence="8" type="ORF">BCR38DRAFT_411334</name>
</gene>
<keyword evidence="7" id="KW-0732">Signal</keyword>
<dbReference type="EMBL" id="MCFJ01000010">
    <property type="protein sequence ID" value="ORY61461.1"/>
    <property type="molecule type" value="Genomic_DNA"/>
</dbReference>
<dbReference type="InterPro" id="IPR000026">
    <property type="entry name" value="N1-like"/>
</dbReference>
<evidence type="ECO:0000256" key="5">
    <source>
        <dbReference type="ARBA" id="ARBA00023239"/>
    </source>
</evidence>
<sequence length="309" mass="33567">MLFNMKSVILYGLMAIAQSSPLPVSDNKEGDLSKRAKLGDFLCPDGTTVLEADVRQAFHECRRLNDGSIGKYPEFFGNKNGNVKVFTNIPDNTDLREFPIIKGGVYTGDGSPGAYRVVTDYKDNKGDFRGVMQHTGPTVGGAYQACTLVTNTKRDDGDKNRDKENKDKDKSNKHKDASNSVRTTSPVSVPNQDVNDLAIRSKKKKVGSAICNGVELSKDDVANAFAECKKHDDNAVGGSYPHYFGNQSNGPVFSVTKDLREYPIIRGGTWTGNGAPGPYRVVTDYKNNFVGVMIEGGGAAFQKCTVNSD</sequence>
<reference evidence="8 9" key="1">
    <citation type="submission" date="2016-07" db="EMBL/GenBank/DDBJ databases">
        <title>Pervasive Adenine N6-methylation of Active Genes in Fungi.</title>
        <authorList>
            <consortium name="DOE Joint Genome Institute"/>
            <person name="Mondo S.J."/>
            <person name="Dannebaum R.O."/>
            <person name="Kuo R.C."/>
            <person name="Labutti K."/>
            <person name="Haridas S."/>
            <person name="Kuo A."/>
            <person name="Salamov A."/>
            <person name="Ahrendt S.R."/>
            <person name="Lipzen A."/>
            <person name="Sullivan W."/>
            <person name="Andreopoulos W.B."/>
            <person name="Clum A."/>
            <person name="Lindquist E."/>
            <person name="Daum C."/>
            <person name="Ramamoorthy G.K."/>
            <person name="Gryganskyi A."/>
            <person name="Culley D."/>
            <person name="Magnuson J.K."/>
            <person name="James T.Y."/>
            <person name="O'Malley M.A."/>
            <person name="Stajich J.E."/>
            <person name="Spatafora J.W."/>
            <person name="Visel A."/>
            <person name="Grigoriev I.V."/>
        </authorList>
    </citation>
    <scope>NUCLEOTIDE SEQUENCE [LARGE SCALE GENOMIC DNA]</scope>
    <source>
        <strain evidence="8 9">CBS 129021</strain>
    </source>
</reference>
<feature type="compositionally biased region" description="Polar residues" evidence="6">
    <location>
        <begin position="178"/>
        <end position="194"/>
    </location>
</feature>
<proteinExistence type="predicted"/>
<dbReference type="AlphaFoldDB" id="A0A1Y2DQ94"/>
<evidence type="ECO:0000256" key="1">
    <source>
        <dbReference type="ARBA" id="ARBA00022722"/>
    </source>
</evidence>
<accession>A0A1Y2DQ94</accession>
<dbReference type="STRING" id="1141098.A0A1Y2DQ94"/>
<feature type="compositionally biased region" description="Basic and acidic residues" evidence="6">
    <location>
        <begin position="152"/>
        <end position="177"/>
    </location>
</feature>
<feature type="chain" id="PRO_5013208903" evidence="7">
    <location>
        <begin position="20"/>
        <end position="309"/>
    </location>
</feature>
<organism evidence="8 9">
    <name type="scientific">Pseudomassariella vexata</name>
    <dbReference type="NCBI Taxonomy" id="1141098"/>
    <lineage>
        <taxon>Eukaryota</taxon>
        <taxon>Fungi</taxon>
        <taxon>Dikarya</taxon>
        <taxon>Ascomycota</taxon>
        <taxon>Pezizomycotina</taxon>
        <taxon>Sordariomycetes</taxon>
        <taxon>Xylariomycetidae</taxon>
        <taxon>Amphisphaeriales</taxon>
        <taxon>Pseudomassariaceae</taxon>
        <taxon>Pseudomassariella</taxon>
    </lineage>
</organism>
<dbReference type="Proteomes" id="UP000193689">
    <property type="component" value="Unassembled WGS sequence"/>
</dbReference>
<keyword evidence="9" id="KW-1185">Reference proteome</keyword>
<dbReference type="Pfam" id="PF00545">
    <property type="entry name" value="Ribonuclease"/>
    <property type="match status" value="2"/>
</dbReference>
<name>A0A1Y2DQ94_9PEZI</name>
<dbReference type="PANTHER" id="PTHR42104">
    <property type="entry name" value="EXTRACELLULAR GUANYL-SPECIFIC RIBONUCLEASE RNTA (AFU_ORTHOLOGUE AFUA_4G03230)"/>
    <property type="match status" value="1"/>
</dbReference>
<keyword evidence="3" id="KW-0378">Hydrolase</keyword>
<dbReference type="PANTHER" id="PTHR42104:SF2">
    <property type="entry name" value="GUANYL-SPECIFIC RIBONUCLEASE, PUTATIVE (AFU_ORTHOLOGUE AFUA_4G01200)-RELATED"/>
    <property type="match status" value="1"/>
</dbReference>
<dbReference type="GO" id="GO:0016787">
    <property type="term" value="F:hydrolase activity"/>
    <property type="evidence" value="ECO:0007669"/>
    <property type="project" value="UniProtKB-KW"/>
</dbReference>
<feature type="region of interest" description="Disordered" evidence="6">
    <location>
        <begin position="152"/>
        <end position="195"/>
    </location>
</feature>
<dbReference type="GO" id="GO:0003723">
    <property type="term" value="F:RNA binding"/>
    <property type="evidence" value="ECO:0007669"/>
    <property type="project" value="InterPro"/>
</dbReference>
<evidence type="ECO:0000256" key="2">
    <source>
        <dbReference type="ARBA" id="ARBA00022759"/>
    </source>
</evidence>
<keyword evidence="1" id="KW-0540">Nuclease</keyword>
<feature type="signal peptide" evidence="7">
    <location>
        <begin position="1"/>
        <end position="19"/>
    </location>
</feature>
<protein>
    <submittedName>
        <fullName evidence="8">Ribonuclease/ribotoxin</fullName>
    </submittedName>
</protein>
<keyword evidence="5" id="KW-0456">Lyase</keyword>
<evidence type="ECO:0000256" key="4">
    <source>
        <dbReference type="ARBA" id="ARBA00023157"/>
    </source>
</evidence>
<dbReference type="RefSeq" id="XP_040713538.1">
    <property type="nucleotide sequence ID" value="XM_040858566.1"/>
</dbReference>
<keyword evidence="4" id="KW-1015">Disulfide bond</keyword>
<dbReference type="InParanoid" id="A0A1Y2DQ94"/>
<evidence type="ECO:0000256" key="6">
    <source>
        <dbReference type="SAM" id="MobiDB-lite"/>
    </source>
</evidence>
<dbReference type="GO" id="GO:0046589">
    <property type="term" value="F:ribonuclease T1 activity"/>
    <property type="evidence" value="ECO:0007669"/>
    <property type="project" value="UniProtKB-EC"/>
</dbReference>
<dbReference type="GeneID" id="63774778"/>
<dbReference type="InterPro" id="IPR016191">
    <property type="entry name" value="Ribonuclease/ribotoxin"/>
</dbReference>
<dbReference type="OrthoDB" id="5425539at2759"/>
<comment type="caution">
    <text evidence="8">The sequence shown here is derived from an EMBL/GenBank/DDBJ whole genome shotgun (WGS) entry which is preliminary data.</text>
</comment>
<evidence type="ECO:0000313" key="8">
    <source>
        <dbReference type="EMBL" id="ORY61461.1"/>
    </source>
</evidence>
<evidence type="ECO:0000313" key="9">
    <source>
        <dbReference type="Proteomes" id="UP000193689"/>
    </source>
</evidence>
<evidence type="ECO:0000256" key="7">
    <source>
        <dbReference type="SAM" id="SignalP"/>
    </source>
</evidence>
<dbReference type="Gene3D" id="3.10.450.30">
    <property type="entry name" value="Microbial ribonucleases"/>
    <property type="match status" value="2"/>
</dbReference>